<proteinExistence type="predicted"/>
<dbReference type="PANTHER" id="PTHR47960">
    <property type="entry name" value="DEAD-BOX ATP-DEPENDENT RNA HELICASE 50"/>
    <property type="match status" value="1"/>
</dbReference>
<reference evidence="5 6" key="1">
    <citation type="submission" date="2023-11" db="EMBL/GenBank/DDBJ databases">
        <authorList>
            <person name="Hedman E."/>
            <person name="Englund M."/>
            <person name="Stromberg M."/>
            <person name="Nyberg Akerstrom W."/>
            <person name="Nylinder S."/>
            <person name="Jareborg N."/>
            <person name="Kallberg Y."/>
            <person name="Kronander E."/>
        </authorList>
    </citation>
    <scope>NUCLEOTIDE SEQUENCE [LARGE SCALE GENOMIC DNA]</scope>
</reference>
<protein>
    <submittedName>
        <fullName evidence="5">Uncharacterized protein</fullName>
    </submittedName>
</protein>
<keyword evidence="4" id="KW-0067">ATP-binding</keyword>
<dbReference type="EMBL" id="CAVLGL010000159">
    <property type="protein sequence ID" value="CAK1603825.1"/>
    <property type="molecule type" value="Genomic_DNA"/>
</dbReference>
<keyword evidence="1" id="KW-0547">Nucleotide-binding</keyword>
<keyword evidence="2" id="KW-0378">Hydrolase</keyword>
<dbReference type="Proteomes" id="UP001314205">
    <property type="component" value="Unassembled WGS sequence"/>
</dbReference>
<comment type="caution">
    <text evidence="5">The sequence shown here is derived from an EMBL/GenBank/DDBJ whole genome shotgun (WGS) entry which is preliminary data.</text>
</comment>
<accession>A0AAV1M9F5</accession>
<evidence type="ECO:0000256" key="3">
    <source>
        <dbReference type="ARBA" id="ARBA00022806"/>
    </source>
</evidence>
<sequence>MAVTYLDRIGRSGRFGHLGIAINLITYEDRFALHRIEQELGTEIKPIPKVIDPGLYASRPDKDDSAEK</sequence>
<evidence type="ECO:0000256" key="2">
    <source>
        <dbReference type="ARBA" id="ARBA00022801"/>
    </source>
</evidence>
<evidence type="ECO:0000256" key="1">
    <source>
        <dbReference type="ARBA" id="ARBA00022741"/>
    </source>
</evidence>
<name>A0AAV1M9F5_9NEOP</name>
<dbReference type="GO" id="GO:0016787">
    <property type="term" value="F:hydrolase activity"/>
    <property type="evidence" value="ECO:0007669"/>
    <property type="project" value="UniProtKB-KW"/>
</dbReference>
<evidence type="ECO:0000256" key="4">
    <source>
        <dbReference type="ARBA" id="ARBA00022840"/>
    </source>
</evidence>
<keyword evidence="6" id="KW-1185">Reference proteome</keyword>
<dbReference type="GO" id="GO:0004386">
    <property type="term" value="F:helicase activity"/>
    <property type="evidence" value="ECO:0007669"/>
    <property type="project" value="UniProtKB-KW"/>
</dbReference>
<evidence type="ECO:0000313" key="6">
    <source>
        <dbReference type="Proteomes" id="UP001314205"/>
    </source>
</evidence>
<keyword evidence="3" id="KW-0347">Helicase</keyword>
<dbReference type="AlphaFoldDB" id="A0AAV1M9F5"/>
<dbReference type="InterPro" id="IPR027417">
    <property type="entry name" value="P-loop_NTPase"/>
</dbReference>
<dbReference type="Gene3D" id="3.40.50.300">
    <property type="entry name" value="P-loop containing nucleotide triphosphate hydrolases"/>
    <property type="match status" value="1"/>
</dbReference>
<gene>
    <name evidence="5" type="ORF">PARMNEM_LOCUS22130</name>
</gene>
<dbReference type="SUPFAM" id="SSF52540">
    <property type="entry name" value="P-loop containing nucleoside triphosphate hydrolases"/>
    <property type="match status" value="1"/>
</dbReference>
<organism evidence="5 6">
    <name type="scientific">Parnassius mnemosyne</name>
    <name type="common">clouded apollo</name>
    <dbReference type="NCBI Taxonomy" id="213953"/>
    <lineage>
        <taxon>Eukaryota</taxon>
        <taxon>Metazoa</taxon>
        <taxon>Ecdysozoa</taxon>
        <taxon>Arthropoda</taxon>
        <taxon>Hexapoda</taxon>
        <taxon>Insecta</taxon>
        <taxon>Pterygota</taxon>
        <taxon>Neoptera</taxon>
        <taxon>Endopterygota</taxon>
        <taxon>Lepidoptera</taxon>
        <taxon>Glossata</taxon>
        <taxon>Ditrysia</taxon>
        <taxon>Papilionoidea</taxon>
        <taxon>Papilionidae</taxon>
        <taxon>Parnassiinae</taxon>
        <taxon>Parnassini</taxon>
        <taxon>Parnassius</taxon>
        <taxon>Driopa</taxon>
    </lineage>
</organism>
<dbReference type="GO" id="GO:0005524">
    <property type="term" value="F:ATP binding"/>
    <property type="evidence" value="ECO:0007669"/>
    <property type="project" value="UniProtKB-KW"/>
</dbReference>
<evidence type="ECO:0000313" key="5">
    <source>
        <dbReference type="EMBL" id="CAK1603825.1"/>
    </source>
</evidence>